<dbReference type="OrthoDB" id="416454at2759"/>
<reference evidence="1" key="1">
    <citation type="submission" date="2013-04" db="EMBL/GenBank/DDBJ databases">
        <authorList>
            <person name="Qu J."/>
            <person name="Murali S.C."/>
            <person name="Bandaranaike D."/>
            <person name="Bellair M."/>
            <person name="Blankenburg K."/>
            <person name="Chao H."/>
            <person name="Dinh H."/>
            <person name="Doddapaneni H."/>
            <person name="Downs B."/>
            <person name="Dugan-Rocha S."/>
            <person name="Elkadiri S."/>
            <person name="Gnanaolivu R.D."/>
            <person name="Hernandez B."/>
            <person name="Javaid M."/>
            <person name="Jayaseelan J.C."/>
            <person name="Lee S."/>
            <person name="Li M."/>
            <person name="Ming W."/>
            <person name="Munidasa M."/>
            <person name="Muniz J."/>
            <person name="Nguyen L."/>
            <person name="Ongeri F."/>
            <person name="Osuji N."/>
            <person name="Pu L.-L."/>
            <person name="Puazo M."/>
            <person name="Qu C."/>
            <person name="Quiroz J."/>
            <person name="Raj R."/>
            <person name="Weissenberger G."/>
            <person name="Xin Y."/>
            <person name="Zou X."/>
            <person name="Han Y."/>
            <person name="Richards S."/>
            <person name="Worley K."/>
            <person name="Muzny D."/>
            <person name="Gibbs R."/>
        </authorList>
    </citation>
    <scope>NUCLEOTIDE SEQUENCE</scope>
    <source>
        <strain evidence="1">Sampled in the wild</strain>
    </source>
</reference>
<accession>A0A8K0KSY1</accession>
<dbReference type="Proteomes" id="UP000792457">
    <property type="component" value="Unassembled WGS sequence"/>
</dbReference>
<sequence length="227" mass="25788">MCKTLSKPMPPPAPILENNIWHSDPQTEANIFARYLRNIMTAAKNNPTTDTNIINTNINIEYTPANEPDTIHTAEILSHIQTLKNQKAPGHDHITNHMIKLAAKIPHFLTLLTDLFNACLHTSHFPNTWKTGIKCTSSITLNNTTIPKVTHHKFLGVTLTNNLSWYKHIKTTLAQASYRKHLLRPLFNNKQNITSKTKLRLAHTLITPIILYACPFTFNTTKTNIKK</sequence>
<keyword evidence="2" id="KW-1185">Reference proteome</keyword>
<dbReference type="AlphaFoldDB" id="A0A8K0KSY1"/>
<comment type="caution">
    <text evidence="1">The sequence shown here is derived from an EMBL/GenBank/DDBJ whole genome shotgun (WGS) entry which is preliminary data.</text>
</comment>
<protein>
    <recommendedName>
        <fullName evidence="3">Reverse transcriptase</fullName>
    </recommendedName>
</protein>
<reference evidence="1" key="2">
    <citation type="submission" date="2017-10" db="EMBL/GenBank/DDBJ databases">
        <title>Ladona fulva Genome sequencing and assembly.</title>
        <authorList>
            <person name="Murali S."/>
            <person name="Richards S."/>
            <person name="Bandaranaike D."/>
            <person name="Bellair M."/>
            <person name="Blankenburg K."/>
            <person name="Chao H."/>
            <person name="Dinh H."/>
            <person name="Doddapaneni H."/>
            <person name="Dugan-Rocha S."/>
            <person name="Elkadiri S."/>
            <person name="Gnanaolivu R."/>
            <person name="Hernandez B."/>
            <person name="Skinner E."/>
            <person name="Javaid M."/>
            <person name="Lee S."/>
            <person name="Li M."/>
            <person name="Ming W."/>
            <person name="Munidasa M."/>
            <person name="Muniz J."/>
            <person name="Nguyen L."/>
            <person name="Hughes D."/>
            <person name="Osuji N."/>
            <person name="Pu L.-L."/>
            <person name="Puazo M."/>
            <person name="Qu C."/>
            <person name="Quiroz J."/>
            <person name="Raj R."/>
            <person name="Weissenberger G."/>
            <person name="Xin Y."/>
            <person name="Zou X."/>
            <person name="Han Y."/>
            <person name="Worley K."/>
            <person name="Muzny D."/>
            <person name="Gibbs R."/>
        </authorList>
    </citation>
    <scope>NUCLEOTIDE SEQUENCE</scope>
    <source>
        <strain evidence="1">Sampled in the wild</strain>
    </source>
</reference>
<evidence type="ECO:0008006" key="3">
    <source>
        <dbReference type="Google" id="ProtNLM"/>
    </source>
</evidence>
<organism evidence="1 2">
    <name type="scientific">Ladona fulva</name>
    <name type="common">Scarce chaser dragonfly</name>
    <name type="synonym">Libellula fulva</name>
    <dbReference type="NCBI Taxonomy" id="123851"/>
    <lineage>
        <taxon>Eukaryota</taxon>
        <taxon>Metazoa</taxon>
        <taxon>Ecdysozoa</taxon>
        <taxon>Arthropoda</taxon>
        <taxon>Hexapoda</taxon>
        <taxon>Insecta</taxon>
        <taxon>Pterygota</taxon>
        <taxon>Palaeoptera</taxon>
        <taxon>Odonata</taxon>
        <taxon>Epiprocta</taxon>
        <taxon>Anisoptera</taxon>
        <taxon>Libelluloidea</taxon>
        <taxon>Libellulidae</taxon>
        <taxon>Ladona</taxon>
    </lineage>
</organism>
<evidence type="ECO:0000313" key="2">
    <source>
        <dbReference type="Proteomes" id="UP000792457"/>
    </source>
</evidence>
<dbReference type="EMBL" id="KZ310114">
    <property type="protein sequence ID" value="KAG8239864.1"/>
    <property type="molecule type" value="Genomic_DNA"/>
</dbReference>
<evidence type="ECO:0000313" key="1">
    <source>
        <dbReference type="EMBL" id="KAG8239864.1"/>
    </source>
</evidence>
<name>A0A8K0KSY1_LADFU</name>
<proteinExistence type="predicted"/>
<gene>
    <name evidence="1" type="ORF">J437_LFUL018974</name>
</gene>